<keyword evidence="2" id="KW-1185">Reference proteome</keyword>
<dbReference type="AlphaFoldDB" id="A0A1H4U8H1"/>
<evidence type="ECO:0000313" key="1">
    <source>
        <dbReference type="EMBL" id="SEC64581.1"/>
    </source>
</evidence>
<gene>
    <name evidence="1" type="ORF">SAMN04489793_2802</name>
</gene>
<protein>
    <submittedName>
        <fullName evidence="1">Uncharacterized protein</fullName>
    </submittedName>
</protein>
<sequence length="66" mass="6898">MPRYEISHPQLPGSWCTDAADPSDARVVGSTAVITTLRVQGLATADTTLADVADAIVVRETQSEAA</sequence>
<dbReference type="EMBL" id="FNSA01000003">
    <property type="protein sequence ID" value="SEC64581.1"/>
    <property type="molecule type" value="Genomic_DNA"/>
</dbReference>
<proteinExistence type="predicted"/>
<accession>A0A1H4U8H1</accession>
<dbReference type="STRING" id="57704.SAMN04489793_2802"/>
<reference evidence="2" key="1">
    <citation type="submission" date="2016-10" db="EMBL/GenBank/DDBJ databases">
        <authorList>
            <person name="Varghese N."/>
            <person name="Submissions S."/>
        </authorList>
    </citation>
    <scope>NUCLEOTIDE SEQUENCE [LARGE SCALE GENOMIC DNA]</scope>
    <source>
        <strain evidence="2">DSM 44234</strain>
    </source>
</reference>
<name>A0A1H4U8H1_TSUTY</name>
<dbReference type="RefSeq" id="WP_068741790.1">
    <property type="nucleotide sequence ID" value="NZ_FNSA01000003.1"/>
</dbReference>
<organism evidence="1 2">
    <name type="scientific">Tsukamurella tyrosinosolvens</name>
    <dbReference type="NCBI Taxonomy" id="57704"/>
    <lineage>
        <taxon>Bacteria</taxon>
        <taxon>Bacillati</taxon>
        <taxon>Actinomycetota</taxon>
        <taxon>Actinomycetes</taxon>
        <taxon>Mycobacteriales</taxon>
        <taxon>Tsukamurellaceae</taxon>
        <taxon>Tsukamurella</taxon>
    </lineage>
</organism>
<evidence type="ECO:0000313" key="2">
    <source>
        <dbReference type="Proteomes" id="UP000182241"/>
    </source>
</evidence>
<dbReference type="Proteomes" id="UP000182241">
    <property type="component" value="Unassembled WGS sequence"/>
</dbReference>